<feature type="chain" id="PRO_5042274286" evidence="1">
    <location>
        <begin position="22"/>
        <end position="120"/>
    </location>
</feature>
<keyword evidence="3" id="KW-1185">Reference proteome</keyword>
<comment type="caution">
    <text evidence="2">The sequence shown here is derived from an EMBL/GenBank/DDBJ whole genome shotgun (WGS) entry which is preliminary data.</text>
</comment>
<evidence type="ECO:0000256" key="1">
    <source>
        <dbReference type="SAM" id="SignalP"/>
    </source>
</evidence>
<dbReference type="Proteomes" id="UP001219518">
    <property type="component" value="Unassembled WGS sequence"/>
</dbReference>
<evidence type="ECO:0000313" key="3">
    <source>
        <dbReference type="Proteomes" id="UP001219518"/>
    </source>
</evidence>
<reference evidence="2" key="2">
    <citation type="journal article" date="2023" name="BMC Genomics">
        <title>Pest status, molecular evolution, and epigenetic factors derived from the genome assembly of Frankliniella fusca, a thysanopteran phytovirus vector.</title>
        <authorList>
            <person name="Catto M.A."/>
            <person name="Labadie P.E."/>
            <person name="Jacobson A.L."/>
            <person name="Kennedy G.G."/>
            <person name="Srinivasan R."/>
            <person name="Hunt B.G."/>
        </authorList>
    </citation>
    <scope>NUCLEOTIDE SEQUENCE</scope>
    <source>
        <strain evidence="2">PL_HMW_Pooled</strain>
    </source>
</reference>
<feature type="signal peptide" evidence="1">
    <location>
        <begin position="1"/>
        <end position="21"/>
    </location>
</feature>
<organism evidence="2 3">
    <name type="scientific">Frankliniella fusca</name>
    <dbReference type="NCBI Taxonomy" id="407009"/>
    <lineage>
        <taxon>Eukaryota</taxon>
        <taxon>Metazoa</taxon>
        <taxon>Ecdysozoa</taxon>
        <taxon>Arthropoda</taxon>
        <taxon>Hexapoda</taxon>
        <taxon>Insecta</taxon>
        <taxon>Pterygota</taxon>
        <taxon>Neoptera</taxon>
        <taxon>Paraneoptera</taxon>
        <taxon>Thysanoptera</taxon>
        <taxon>Terebrantia</taxon>
        <taxon>Thripoidea</taxon>
        <taxon>Thripidae</taxon>
        <taxon>Frankliniella</taxon>
    </lineage>
</organism>
<name>A0AAE1H9R2_9NEOP</name>
<dbReference type="EMBL" id="JAHWGI010000717">
    <property type="protein sequence ID" value="KAK3917323.1"/>
    <property type="molecule type" value="Genomic_DNA"/>
</dbReference>
<evidence type="ECO:0000313" key="2">
    <source>
        <dbReference type="EMBL" id="KAK3917323.1"/>
    </source>
</evidence>
<protein>
    <submittedName>
        <fullName evidence="2">Uncharacterized protein</fullName>
    </submittedName>
</protein>
<reference evidence="2" key="1">
    <citation type="submission" date="2021-07" db="EMBL/GenBank/DDBJ databases">
        <authorList>
            <person name="Catto M.A."/>
            <person name="Jacobson A."/>
            <person name="Kennedy G."/>
            <person name="Labadie P."/>
            <person name="Hunt B.G."/>
            <person name="Srinivasan R."/>
        </authorList>
    </citation>
    <scope>NUCLEOTIDE SEQUENCE</scope>
    <source>
        <strain evidence="2">PL_HMW_Pooled</strain>
        <tissue evidence="2">Head</tissue>
    </source>
</reference>
<accession>A0AAE1H9R2</accession>
<sequence length="120" mass="13119">MRHFCLLAVVLLILFLMPKMKLRVSSFAMNQRRIFDGQCVSGNHLPSLAKVSPDNPKIVIPGNPPPTDDFSLPENFEPREGTTAVVRNINDVSNSSNTALSTCASVSVNAIETHEKVKAD</sequence>
<gene>
    <name evidence="2" type="ORF">KUF71_006866</name>
</gene>
<proteinExistence type="predicted"/>
<keyword evidence="1" id="KW-0732">Signal</keyword>
<dbReference type="AlphaFoldDB" id="A0AAE1H9R2"/>